<dbReference type="Pfam" id="PF17853">
    <property type="entry name" value="GGDEF_2"/>
    <property type="match status" value="1"/>
</dbReference>
<evidence type="ECO:0000313" key="5">
    <source>
        <dbReference type="EMBL" id="CAA9487459.1"/>
    </source>
</evidence>
<feature type="region of interest" description="Disordered" evidence="2">
    <location>
        <begin position="402"/>
        <end position="424"/>
    </location>
</feature>
<accession>A0A6J4S265</accession>
<dbReference type="PANTHER" id="PTHR33744:SF1">
    <property type="entry name" value="DNA-BINDING TRANSCRIPTIONAL ACTIVATOR ADER"/>
    <property type="match status" value="1"/>
</dbReference>
<feature type="domain" description="PucR C-terminal helix-turn-helix" evidence="3">
    <location>
        <begin position="336"/>
        <end position="394"/>
    </location>
</feature>
<gene>
    <name evidence="5" type="ORF">AVDCRST_MAG69-1149</name>
</gene>
<dbReference type="EMBL" id="CADCVP010000127">
    <property type="protein sequence ID" value="CAA9487459.1"/>
    <property type="molecule type" value="Genomic_DNA"/>
</dbReference>
<evidence type="ECO:0000259" key="4">
    <source>
        <dbReference type="Pfam" id="PF17853"/>
    </source>
</evidence>
<dbReference type="Pfam" id="PF13556">
    <property type="entry name" value="HTH_30"/>
    <property type="match status" value="1"/>
</dbReference>
<dbReference type="InterPro" id="IPR025736">
    <property type="entry name" value="PucR_C-HTH_dom"/>
</dbReference>
<dbReference type="InterPro" id="IPR041522">
    <property type="entry name" value="CdaR_GGDEF"/>
</dbReference>
<reference evidence="5" key="1">
    <citation type="submission" date="2020-02" db="EMBL/GenBank/DDBJ databases">
        <authorList>
            <person name="Meier V. D."/>
        </authorList>
    </citation>
    <scope>NUCLEOTIDE SEQUENCE</scope>
    <source>
        <strain evidence="5">AVDCRST_MAG69</strain>
    </source>
</reference>
<protein>
    <submittedName>
        <fullName evidence="5">Transcriptional regulator, CdaR</fullName>
    </submittedName>
</protein>
<dbReference type="InterPro" id="IPR051448">
    <property type="entry name" value="CdaR-like_regulators"/>
</dbReference>
<evidence type="ECO:0000259" key="3">
    <source>
        <dbReference type="Pfam" id="PF13556"/>
    </source>
</evidence>
<dbReference type="InterPro" id="IPR042070">
    <property type="entry name" value="PucR_C-HTH_sf"/>
</dbReference>
<feature type="domain" description="CdaR GGDEF-like" evidence="4">
    <location>
        <begin position="147"/>
        <end position="274"/>
    </location>
</feature>
<comment type="similarity">
    <text evidence="1">Belongs to the CdaR family.</text>
</comment>
<organism evidence="5">
    <name type="scientific">uncultured Solirubrobacteraceae bacterium</name>
    <dbReference type="NCBI Taxonomy" id="1162706"/>
    <lineage>
        <taxon>Bacteria</taxon>
        <taxon>Bacillati</taxon>
        <taxon>Actinomycetota</taxon>
        <taxon>Thermoleophilia</taxon>
        <taxon>Solirubrobacterales</taxon>
        <taxon>Solirubrobacteraceae</taxon>
        <taxon>environmental samples</taxon>
    </lineage>
</organism>
<feature type="compositionally biased region" description="Basic and acidic residues" evidence="2">
    <location>
        <begin position="406"/>
        <end position="424"/>
    </location>
</feature>
<dbReference type="Gene3D" id="1.10.10.2840">
    <property type="entry name" value="PucR C-terminal helix-turn-helix domain"/>
    <property type="match status" value="1"/>
</dbReference>
<dbReference type="AlphaFoldDB" id="A0A6J4S265"/>
<dbReference type="PANTHER" id="PTHR33744">
    <property type="entry name" value="CARBOHYDRATE DIACID REGULATOR"/>
    <property type="match status" value="1"/>
</dbReference>
<evidence type="ECO:0000256" key="2">
    <source>
        <dbReference type="SAM" id="MobiDB-lite"/>
    </source>
</evidence>
<sequence length="424" mass="44856">MGRPTATSANPHTPGFGFDALDAVSEAVVSGSGIPEVTRAAARALDCSLVIIDRSSAVLAVAARSPAEERSLMVESPGVESHDLRVGDTTVGSLRLRPRAEPPPAALLRIVVTLIASEVERLRAPDRASEAAQTAFLRALLERTVTDRGDIVARGEELGIQLADGGAVVVARAHHFAPVDGDWRPRALSAAERAARGSVQGALAALVDQLQGSHVAVLLPAPDDAVLRRTAEAVARELRAALPGFTFAVGHSRVASDPVDLHRAGHEAALAANVAEAGASSEQPGGDGPEVLAFEDTGSYRLLLSAMSEDRAELERFYAETIGRLVAYDDQYETDLVQTLETFLDCDGNVAGSAQRLFTHRHTVRYRLERVREISGLDVGSSDGRERLGLGLKAMRVLGIAPPRGPAREAGAEAGRVPRETKDR</sequence>
<name>A0A6J4S265_9ACTN</name>
<evidence type="ECO:0000256" key="1">
    <source>
        <dbReference type="ARBA" id="ARBA00006754"/>
    </source>
</evidence>
<proteinExistence type="inferred from homology"/>